<name>B8C1Z4_THAPS</name>
<dbReference type="InParanoid" id="B8C1Z4"/>
<feature type="compositionally biased region" description="Basic and acidic residues" evidence="1">
    <location>
        <begin position="7"/>
        <end position="29"/>
    </location>
</feature>
<dbReference type="OMA" id="RHGARNQ"/>
<gene>
    <name evidence="2" type="ORF">THAPSDRAFT_5104</name>
</gene>
<proteinExistence type="predicted"/>
<dbReference type="GeneID" id="7449671"/>
<evidence type="ECO:0008006" key="4">
    <source>
        <dbReference type="Google" id="ProtNLM"/>
    </source>
</evidence>
<dbReference type="EMBL" id="CM000642">
    <property type="protein sequence ID" value="EED92304.1"/>
    <property type="molecule type" value="Genomic_DNA"/>
</dbReference>
<reference evidence="2 3" key="1">
    <citation type="journal article" date="2004" name="Science">
        <title>The genome of the diatom Thalassiosira pseudonana: ecology, evolution, and metabolism.</title>
        <authorList>
            <person name="Armbrust E.V."/>
            <person name="Berges J.A."/>
            <person name="Bowler C."/>
            <person name="Green B.R."/>
            <person name="Martinez D."/>
            <person name="Putnam N.H."/>
            <person name="Zhou S."/>
            <person name="Allen A.E."/>
            <person name="Apt K.E."/>
            <person name="Bechner M."/>
            <person name="Brzezinski M.A."/>
            <person name="Chaal B.K."/>
            <person name="Chiovitti A."/>
            <person name="Davis A.K."/>
            <person name="Demarest M.S."/>
            <person name="Detter J.C."/>
            <person name="Glavina T."/>
            <person name="Goodstein D."/>
            <person name="Hadi M.Z."/>
            <person name="Hellsten U."/>
            <person name="Hildebrand M."/>
            <person name="Jenkins B.D."/>
            <person name="Jurka J."/>
            <person name="Kapitonov V.V."/>
            <person name="Kroger N."/>
            <person name="Lau W.W."/>
            <person name="Lane T.W."/>
            <person name="Larimer F.W."/>
            <person name="Lippmeier J.C."/>
            <person name="Lucas S."/>
            <person name="Medina M."/>
            <person name="Montsant A."/>
            <person name="Obornik M."/>
            <person name="Parker M.S."/>
            <person name="Palenik B."/>
            <person name="Pazour G.J."/>
            <person name="Richardson P.M."/>
            <person name="Rynearson T.A."/>
            <person name="Saito M.A."/>
            <person name="Schwartz D.C."/>
            <person name="Thamatrakoln K."/>
            <person name="Valentin K."/>
            <person name="Vardi A."/>
            <person name="Wilkerson F.P."/>
            <person name="Rokhsar D.S."/>
        </authorList>
    </citation>
    <scope>NUCLEOTIDE SEQUENCE [LARGE SCALE GENOMIC DNA]</scope>
    <source>
        <strain evidence="2 3">CCMP1335</strain>
    </source>
</reference>
<dbReference type="PANTHER" id="PTHR36971">
    <property type="entry name" value="UNNAMED PRODUCT"/>
    <property type="match status" value="1"/>
</dbReference>
<evidence type="ECO:0000313" key="2">
    <source>
        <dbReference type="EMBL" id="EED92304.1"/>
    </source>
</evidence>
<dbReference type="PANTHER" id="PTHR36971:SF1">
    <property type="entry name" value="METHYLTRANSFERASE DOMAIN-CONTAINING PROTEIN"/>
    <property type="match status" value="1"/>
</dbReference>
<dbReference type="eggNOG" id="ENOG502S790">
    <property type="taxonomic scope" value="Eukaryota"/>
</dbReference>
<dbReference type="RefSeq" id="XP_002290552.1">
    <property type="nucleotide sequence ID" value="XM_002290516.1"/>
</dbReference>
<accession>B8C1Z4</accession>
<dbReference type="HOGENOM" id="CLU_1117566_0_0_1"/>
<protein>
    <recommendedName>
        <fullName evidence="4">Methyltransferase domain-containing protein</fullName>
    </recommendedName>
</protein>
<dbReference type="Proteomes" id="UP000001449">
    <property type="component" value="Chromosome 5"/>
</dbReference>
<feature type="region of interest" description="Disordered" evidence="1">
    <location>
        <begin position="1"/>
        <end position="49"/>
    </location>
</feature>
<reference evidence="2 3" key="2">
    <citation type="journal article" date="2008" name="Nature">
        <title>The Phaeodactylum genome reveals the evolutionary history of diatom genomes.</title>
        <authorList>
            <person name="Bowler C."/>
            <person name="Allen A.E."/>
            <person name="Badger J.H."/>
            <person name="Grimwood J."/>
            <person name="Jabbari K."/>
            <person name="Kuo A."/>
            <person name="Maheswari U."/>
            <person name="Martens C."/>
            <person name="Maumus F."/>
            <person name="Otillar R.P."/>
            <person name="Rayko E."/>
            <person name="Salamov A."/>
            <person name="Vandepoele K."/>
            <person name="Beszteri B."/>
            <person name="Gruber A."/>
            <person name="Heijde M."/>
            <person name="Katinka M."/>
            <person name="Mock T."/>
            <person name="Valentin K."/>
            <person name="Verret F."/>
            <person name="Berges J.A."/>
            <person name="Brownlee C."/>
            <person name="Cadoret J.P."/>
            <person name="Chiovitti A."/>
            <person name="Choi C.J."/>
            <person name="Coesel S."/>
            <person name="De Martino A."/>
            <person name="Detter J.C."/>
            <person name="Durkin C."/>
            <person name="Falciatore A."/>
            <person name="Fournet J."/>
            <person name="Haruta M."/>
            <person name="Huysman M.J."/>
            <person name="Jenkins B.D."/>
            <person name="Jiroutova K."/>
            <person name="Jorgensen R.E."/>
            <person name="Joubert Y."/>
            <person name="Kaplan A."/>
            <person name="Kroger N."/>
            <person name="Kroth P.G."/>
            <person name="La Roche J."/>
            <person name="Lindquist E."/>
            <person name="Lommer M."/>
            <person name="Martin-Jezequel V."/>
            <person name="Lopez P.J."/>
            <person name="Lucas S."/>
            <person name="Mangogna M."/>
            <person name="McGinnis K."/>
            <person name="Medlin L.K."/>
            <person name="Montsant A."/>
            <person name="Oudot-Le Secq M.P."/>
            <person name="Napoli C."/>
            <person name="Obornik M."/>
            <person name="Parker M.S."/>
            <person name="Petit J.L."/>
            <person name="Porcel B.M."/>
            <person name="Poulsen N."/>
            <person name="Robison M."/>
            <person name="Rychlewski L."/>
            <person name="Rynearson T.A."/>
            <person name="Schmutz J."/>
            <person name="Shapiro H."/>
            <person name="Siaut M."/>
            <person name="Stanley M."/>
            <person name="Sussman M.R."/>
            <person name="Taylor A.R."/>
            <person name="Vardi A."/>
            <person name="von Dassow P."/>
            <person name="Vyverman W."/>
            <person name="Willis A."/>
            <person name="Wyrwicz L.S."/>
            <person name="Rokhsar D.S."/>
            <person name="Weissenbach J."/>
            <person name="Armbrust E.V."/>
            <person name="Green B.R."/>
            <person name="Van de Peer Y."/>
            <person name="Grigoriev I.V."/>
        </authorList>
    </citation>
    <scope>NUCLEOTIDE SEQUENCE [LARGE SCALE GENOMIC DNA]</scope>
    <source>
        <strain evidence="2 3">CCMP1335</strain>
    </source>
</reference>
<evidence type="ECO:0000313" key="3">
    <source>
        <dbReference type="Proteomes" id="UP000001449"/>
    </source>
</evidence>
<organism evidence="2 3">
    <name type="scientific">Thalassiosira pseudonana</name>
    <name type="common">Marine diatom</name>
    <name type="synonym">Cyclotella nana</name>
    <dbReference type="NCBI Taxonomy" id="35128"/>
    <lineage>
        <taxon>Eukaryota</taxon>
        <taxon>Sar</taxon>
        <taxon>Stramenopiles</taxon>
        <taxon>Ochrophyta</taxon>
        <taxon>Bacillariophyta</taxon>
        <taxon>Coscinodiscophyceae</taxon>
        <taxon>Thalassiosirophycidae</taxon>
        <taxon>Thalassiosirales</taxon>
        <taxon>Thalassiosiraceae</taxon>
        <taxon>Thalassiosira</taxon>
    </lineage>
</organism>
<dbReference type="PaxDb" id="35128-Thaps5104"/>
<dbReference type="AlphaFoldDB" id="B8C1Z4"/>
<dbReference type="KEGG" id="tps:THAPSDRAFT_5104"/>
<keyword evidence="3" id="KW-1185">Reference proteome</keyword>
<sequence>MSGNDEVDIHNAKAQKREEGRRRARELSTRKNRKQDNISTRHGAKNQDRHKNFAKWILSTFPNVIDECGSASDNTDGSEPTRRHILDVAGGKGELSARLSLCHTLRVVMIDPRAADIASVYMNTIAPRLPNKWQVAIQERLANSPSFVEDELEKRFTQLVMPFTVPTNLLLPDKPSGDAFGERKMLFQKGMSPKLHTSVQNAALLIGLHSDGATEAIVDAALYYGKPFVVVPCCVFPNLFTNRYIYVSTEDEQTNQVPVRSHEQFCQYLLDKDKRFKREILPFEGRNVAIWWDGQQ</sequence>
<evidence type="ECO:0000256" key="1">
    <source>
        <dbReference type="SAM" id="MobiDB-lite"/>
    </source>
</evidence>